<accession>A0A2S2CZ72</accession>
<dbReference type="InterPro" id="IPR001958">
    <property type="entry name" value="Tet-R_TetA/multi-R_MdtG-like"/>
</dbReference>
<evidence type="ECO:0000259" key="7">
    <source>
        <dbReference type="PROSITE" id="PS50850"/>
    </source>
</evidence>
<dbReference type="KEGG" id="azz:DEW08_25945"/>
<keyword evidence="4 6" id="KW-1133">Transmembrane helix</keyword>
<feature type="transmembrane region" description="Helical" evidence="6">
    <location>
        <begin position="186"/>
        <end position="208"/>
    </location>
</feature>
<dbReference type="CDD" id="cd17324">
    <property type="entry name" value="MFS_NepI_like"/>
    <property type="match status" value="1"/>
</dbReference>
<dbReference type="Pfam" id="PF07690">
    <property type="entry name" value="MFS_1"/>
    <property type="match status" value="1"/>
</dbReference>
<dbReference type="SUPFAM" id="SSF103473">
    <property type="entry name" value="MFS general substrate transporter"/>
    <property type="match status" value="1"/>
</dbReference>
<feature type="transmembrane region" description="Helical" evidence="6">
    <location>
        <begin position="114"/>
        <end position="136"/>
    </location>
</feature>
<dbReference type="InterPro" id="IPR011701">
    <property type="entry name" value="MFS"/>
</dbReference>
<reference evidence="9" key="1">
    <citation type="submission" date="2018-05" db="EMBL/GenBank/DDBJ databases">
        <title>Azospirillum thermophila sp. nov., a novel isolated from hot spring.</title>
        <authorList>
            <person name="Zhao Z."/>
        </authorList>
    </citation>
    <scope>NUCLEOTIDE SEQUENCE [LARGE SCALE GENOMIC DNA]</scope>
    <source>
        <strain evidence="9">CFH 70021</strain>
        <plasmid evidence="9">unnamed2</plasmid>
    </source>
</reference>
<feature type="transmembrane region" description="Helical" evidence="6">
    <location>
        <begin position="220"/>
        <end position="241"/>
    </location>
</feature>
<evidence type="ECO:0000256" key="2">
    <source>
        <dbReference type="ARBA" id="ARBA00022475"/>
    </source>
</evidence>
<evidence type="ECO:0000256" key="6">
    <source>
        <dbReference type="SAM" id="Phobius"/>
    </source>
</evidence>
<evidence type="ECO:0000256" key="4">
    <source>
        <dbReference type="ARBA" id="ARBA00022989"/>
    </source>
</evidence>
<feature type="transmembrane region" description="Helical" evidence="6">
    <location>
        <begin position="26"/>
        <end position="48"/>
    </location>
</feature>
<feature type="transmembrane region" description="Helical" evidence="6">
    <location>
        <begin position="253"/>
        <end position="272"/>
    </location>
</feature>
<evidence type="ECO:0000256" key="3">
    <source>
        <dbReference type="ARBA" id="ARBA00022692"/>
    </source>
</evidence>
<feature type="transmembrane region" description="Helical" evidence="6">
    <location>
        <begin position="312"/>
        <end position="333"/>
    </location>
</feature>
<feature type="transmembrane region" description="Helical" evidence="6">
    <location>
        <begin position="55"/>
        <end position="77"/>
    </location>
</feature>
<name>A0A2S2CZ72_9PROT</name>
<dbReference type="Gene3D" id="1.20.1250.20">
    <property type="entry name" value="MFS general substrate transporter like domains"/>
    <property type="match status" value="1"/>
</dbReference>
<feature type="domain" description="Major facilitator superfamily (MFS) profile" evidence="7">
    <location>
        <begin position="1"/>
        <end position="365"/>
    </location>
</feature>
<dbReference type="GO" id="GO:0022857">
    <property type="term" value="F:transmembrane transporter activity"/>
    <property type="evidence" value="ECO:0007669"/>
    <property type="project" value="InterPro"/>
</dbReference>
<feature type="transmembrane region" description="Helical" evidence="6">
    <location>
        <begin position="278"/>
        <end position="300"/>
    </location>
</feature>
<dbReference type="InterPro" id="IPR020846">
    <property type="entry name" value="MFS_dom"/>
</dbReference>
<keyword evidence="9" id="KW-1185">Reference proteome</keyword>
<keyword evidence="8" id="KW-0614">Plasmid</keyword>
<organism evidence="8 9">
    <name type="scientific">Azospirillum thermophilum</name>
    <dbReference type="NCBI Taxonomy" id="2202148"/>
    <lineage>
        <taxon>Bacteria</taxon>
        <taxon>Pseudomonadati</taxon>
        <taxon>Pseudomonadota</taxon>
        <taxon>Alphaproteobacteria</taxon>
        <taxon>Rhodospirillales</taxon>
        <taxon>Azospirillaceae</taxon>
        <taxon>Azospirillum</taxon>
    </lineage>
</organism>
<dbReference type="OrthoDB" id="9812189at2"/>
<geneLocation type="plasmid" evidence="8 9">
    <name>unnamed2</name>
</geneLocation>
<evidence type="ECO:0000313" key="8">
    <source>
        <dbReference type="EMBL" id="AWK89796.1"/>
    </source>
</evidence>
<dbReference type="InterPro" id="IPR050189">
    <property type="entry name" value="MFS_Efflux_Transporters"/>
</dbReference>
<sequence length="365" mass="36326">MVTSEMLPVGILPAVAAEMGVTDGTVGLMVTAPGLVAAAASPLLMLAIGRLDRRLYLCLLMALLTVANLVTAAAPGFAVLLGARLLVGLSIGGFWALAGSLAPRLVPPESVGRAMALIFGGVAAASVLGVPAGTLLGELAGWRLTFVAAAVLAAVVLAGLALSLPRLPATQPVRLASLPAVLRIEGVRVGILSTALLVTGHFAAYTFVNPILQQLSGIDAGLVGPLLLVYGVAGIVGNAVAGGTAARDVRRTLIVIVAALSATLLLMPLLGAGPVGGVAMLVLWGLSYGGVSVSLQTLIVKTAPRATEAASSLFAGTFNLSIALGALIGGWTVDGVGPASVLWLGGAFVLLTAAVMVPARIAVRA</sequence>
<evidence type="ECO:0000256" key="5">
    <source>
        <dbReference type="ARBA" id="ARBA00023136"/>
    </source>
</evidence>
<dbReference type="PANTHER" id="PTHR43124:SF3">
    <property type="entry name" value="CHLORAMPHENICOL EFFLUX PUMP RV0191"/>
    <property type="match status" value="1"/>
</dbReference>
<evidence type="ECO:0000256" key="1">
    <source>
        <dbReference type="ARBA" id="ARBA00004651"/>
    </source>
</evidence>
<dbReference type="EMBL" id="CP029357">
    <property type="protein sequence ID" value="AWK89796.1"/>
    <property type="molecule type" value="Genomic_DNA"/>
</dbReference>
<proteinExistence type="predicted"/>
<dbReference type="PROSITE" id="PS50850">
    <property type="entry name" value="MFS"/>
    <property type="match status" value="1"/>
</dbReference>
<feature type="transmembrane region" description="Helical" evidence="6">
    <location>
        <begin position="142"/>
        <end position="165"/>
    </location>
</feature>
<keyword evidence="2" id="KW-1003">Cell membrane</keyword>
<feature type="transmembrane region" description="Helical" evidence="6">
    <location>
        <begin position="339"/>
        <end position="363"/>
    </location>
</feature>
<keyword evidence="3 6" id="KW-0812">Transmembrane</keyword>
<comment type="subcellular location">
    <subcellularLocation>
        <location evidence="1">Cell membrane</location>
        <topology evidence="1">Multi-pass membrane protein</topology>
    </subcellularLocation>
</comment>
<dbReference type="GO" id="GO:0005886">
    <property type="term" value="C:plasma membrane"/>
    <property type="evidence" value="ECO:0007669"/>
    <property type="project" value="UniProtKB-SubCell"/>
</dbReference>
<keyword evidence="5 6" id="KW-0472">Membrane</keyword>
<protein>
    <submittedName>
        <fullName evidence="8">MFS transporter</fullName>
    </submittedName>
</protein>
<dbReference type="AlphaFoldDB" id="A0A2S2CZ72"/>
<dbReference type="PANTHER" id="PTHR43124">
    <property type="entry name" value="PURINE EFFLUX PUMP PBUE"/>
    <property type="match status" value="1"/>
</dbReference>
<dbReference type="InterPro" id="IPR036259">
    <property type="entry name" value="MFS_trans_sf"/>
</dbReference>
<dbReference type="PRINTS" id="PR01035">
    <property type="entry name" value="TCRTETA"/>
</dbReference>
<gene>
    <name evidence="8" type="ORF">DEW08_25945</name>
</gene>
<dbReference type="Proteomes" id="UP000245629">
    <property type="component" value="Plasmid unnamed2"/>
</dbReference>
<evidence type="ECO:0000313" key="9">
    <source>
        <dbReference type="Proteomes" id="UP000245629"/>
    </source>
</evidence>
<feature type="transmembrane region" description="Helical" evidence="6">
    <location>
        <begin position="83"/>
        <end position="102"/>
    </location>
</feature>